<dbReference type="Proteomes" id="UP000815677">
    <property type="component" value="Unassembled WGS sequence"/>
</dbReference>
<dbReference type="EMBL" id="DF847569">
    <property type="protein sequence ID" value="GAT52100.1"/>
    <property type="molecule type" value="Genomic_DNA"/>
</dbReference>
<protein>
    <recommendedName>
        <fullName evidence="3">F-box domain-containing protein</fullName>
    </recommendedName>
</protein>
<accession>A0ABQ0LLV3</accession>
<sequence>MPLTSSPVLDSAYPINASSAKLPRQQSLSATTMSPANALNDLPVELLDRIVMHAFESATYTQPTLCALMGKPIYPAASHQDPGIELLVRRRSARAPSVPTSPAPDEILPSCSEYLPWLDRQVTQLIHKALGNMKSLTSITCTTESASYLVIHKTFPALRECCVHWIADSGDSNDSETAEFFLRHPLLRKIQIQFDNFGAQLRAGKSQCLLPDLEEYEGLDTVAPILLHGARSLQRLRLHLDKAHNKDPMTIFQLLAGMKCPLVLVEVTMHKWDTRLASAIALHGRNLKYLVLTVSGYQSGAELDSERDNISRIDDIIGSLPSIFCIRIDSTAFANSLNASLDDQLAFELGRVEVWRHSAASLGICILPSCRWMYVPLVNAAGNPIAFNRWFPVADNADRNSSVLDWVMRELPAAEIHDFLAFQTLLQQELKKTPDQSKFIRKMRDAGKYIKLWKYL</sequence>
<organism evidence="1 2">
    <name type="scientific">Mycena chlorophos</name>
    <name type="common">Agaric fungus</name>
    <name type="synonym">Agaricus chlorophos</name>
    <dbReference type="NCBI Taxonomy" id="658473"/>
    <lineage>
        <taxon>Eukaryota</taxon>
        <taxon>Fungi</taxon>
        <taxon>Dikarya</taxon>
        <taxon>Basidiomycota</taxon>
        <taxon>Agaricomycotina</taxon>
        <taxon>Agaricomycetes</taxon>
        <taxon>Agaricomycetidae</taxon>
        <taxon>Agaricales</taxon>
        <taxon>Marasmiineae</taxon>
        <taxon>Mycenaceae</taxon>
        <taxon>Mycena</taxon>
    </lineage>
</organism>
<evidence type="ECO:0008006" key="3">
    <source>
        <dbReference type="Google" id="ProtNLM"/>
    </source>
</evidence>
<reference evidence="1" key="1">
    <citation type="submission" date="2014-09" db="EMBL/GenBank/DDBJ databases">
        <title>Genome sequence of the luminous mushroom Mycena chlorophos for searching fungal bioluminescence genes.</title>
        <authorList>
            <person name="Tanaka Y."/>
            <person name="Kasuga D."/>
            <person name="Oba Y."/>
            <person name="Hase S."/>
            <person name="Sato K."/>
            <person name="Oba Y."/>
            <person name="Sakakibara Y."/>
        </authorList>
    </citation>
    <scope>NUCLEOTIDE SEQUENCE</scope>
</reference>
<keyword evidence="2" id="KW-1185">Reference proteome</keyword>
<evidence type="ECO:0000313" key="2">
    <source>
        <dbReference type="Proteomes" id="UP000815677"/>
    </source>
</evidence>
<name>A0ABQ0LLV3_MYCCL</name>
<evidence type="ECO:0000313" key="1">
    <source>
        <dbReference type="EMBL" id="GAT52100.1"/>
    </source>
</evidence>
<gene>
    <name evidence="1" type="ORF">MCHLO_09183</name>
</gene>
<proteinExistence type="predicted"/>